<keyword evidence="2" id="KW-0378">Hydrolase</keyword>
<reference evidence="3 4" key="1">
    <citation type="submission" date="2015-11" db="EMBL/GenBank/DDBJ databases">
        <title>Draft genome sequences of new species of the genus Lactobacillus isolated from orchardgrass silage.</title>
        <authorList>
            <person name="Tohno M."/>
            <person name="Tanizawa Y."/>
            <person name="Arita M."/>
        </authorList>
    </citation>
    <scope>NUCLEOTIDE SEQUENCE [LARGE SCALE GENOMIC DNA]</scope>
    <source>
        <strain evidence="3 4">IWT126</strain>
    </source>
</reference>
<organism evidence="3 4">
    <name type="scientific">Secundilactobacillus silagei JCM 19001</name>
    <dbReference type="NCBI Taxonomy" id="1302250"/>
    <lineage>
        <taxon>Bacteria</taxon>
        <taxon>Bacillati</taxon>
        <taxon>Bacillota</taxon>
        <taxon>Bacilli</taxon>
        <taxon>Lactobacillales</taxon>
        <taxon>Lactobacillaceae</taxon>
        <taxon>Secundilactobacillus</taxon>
    </lineage>
</organism>
<keyword evidence="4" id="KW-1185">Reference proteome</keyword>
<dbReference type="SUPFAM" id="SSF52972">
    <property type="entry name" value="ITPase-like"/>
    <property type="match status" value="1"/>
</dbReference>
<dbReference type="GO" id="GO:0005829">
    <property type="term" value="C:cytosol"/>
    <property type="evidence" value="ECO:0007669"/>
    <property type="project" value="TreeGrafter"/>
</dbReference>
<comment type="similarity">
    <text evidence="1">Belongs to the HAM1 NTPase family.</text>
</comment>
<accession>A0A1Z5IIJ9</accession>
<comment type="caution">
    <text evidence="3">The sequence shown here is derived from an EMBL/GenBank/DDBJ whole genome shotgun (WGS) entry which is preliminary data.</text>
</comment>
<dbReference type="GO" id="GO:0047429">
    <property type="term" value="F:nucleoside triphosphate diphosphatase activity"/>
    <property type="evidence" value="ECO:0007669"/>
    <property type="project" value="InterPro"/>
</dbReference>
<proteinExistence type="inferred from homology"/>
<evidence type="ECO:0000313" key="3">
    <source>
        <dbReference type="EMBL" id="GAX01526.1"/>
    </source>
</evidence>
<dbReference type="Pfam" id="PF01725">
    <property type="entry name" value="Ham1p_like"/>
    <property type="match status" value="1"/>
</dbReference>
<dbReference type="InterPro" id="IPR002637">
    <property type="entry name" value="RdgB/HAM1"/>
</dbReference>
<dbReference type="InterPro" id="IPR029001">
    <property type="entry name" value="ITPase-like_fam"/>
</dbReference>
<dbReference type="EMBL" id="BCMG01000007">
    <property type="protein sequence ID" value="GAX01526.1"/>
    <property type="molecule type" value="Genomic_DNA"/>
</dbReference>
<dbReference type="RefSeq" id="WP_054654568.1">
    <property type="nucleotide sequence ID" value="NZ_BBFL01000004.1"/>
</dbReference>
<dbReference type="AlphaFoldDB" id="A0A1Z5IIJ9"/>
<evidence type="ECO:0000256" key="1">
    <source>
        <dbReference type="ARBA" id="ARBA00008023"/>
    </source>
</evidence>
<dbReference type="STRING" id="1302250.GCA_001313225_01278"/>
<dbReference type="PANTHER" id="PTHR11067:SF9">
    <property type="entry name" value="INOSINE TRIPHOSPHATE PYROPHOSPHATASE"/>
    <property type="match status" value="1"/>
</dbReference>
<dbReference type="CDD" id="cd00515">
    <property type="entry name" value="HAM1"/>
    <property type="match status" value="1"/>
</dbReference>
<dbReference type="OrthoDB" id="2142580at2"/>
<evidence type="ECO:0000256" key="2">
    <source>
        <dbReference type="ARBA" id="ARBA00022801"/>
    </source>
</evidence>
<dbReference type="Proteomes" id="UP000198402">
    <property type="component" value="Unassembled WGS sequence"/>
</dbReference>
<dbReference type="GO" id="GO:0009143">
    <property type="term" value="P:nucleoside triphosphate catabolic process"/>
    <property type="evidence" value="ECO:0007669"/>
    <property type="project" value="InterPro"/>
</dbReference>
<dbReference type="Gene3D" id="3.90.950.10">
    <property type="match status" value="1"/>
</dbReference>
<gene>
    <name evidence="3" type="ORF">IWT126_01567</name>
</gene>
<name>A0A1Z5IIJ9_9LACO</name>
<evidence type="ECO:0000313" key="4">
    <source>
        <dbReference type="Proteomes" id="UP000198402"/>
    </source>
</evidence>
<protein>
    <submittedName>
        <fullName evidence="3">Nucleoside-triphosphatase</fullName>
    </submittedName>
</protein>
<sequence>MTKWLIASNNQYKTQDLIKCLAFYGIQAVSYTVELPKVTFPTEQTVSYAANALRKAQFVAGLTTKGVIADDSGIEIPVLGKHLGVTTKRELHQDVAHSDNQTILNAMQGRLDRRATMISTLVAIAPGQSPVTVSGRVSGTLAKQTQGTYSTGFDKLFILPHQQQTLAQLSDAQRLPLTHRGLAAKQLAAELRGV</sequence>
<dbReference type="PANTHER" id="PTHR11067">
    <property type="entry name" value="INOSINE TRIPHOSPHATE PYROPHOSPHATASE/HAM1 PROTEIN"/>
    <property type="match status" value="1"/>
</dbReference>